<evidence type="ECO:0000256" key="4">
    <source>
        <dbReference type="ARBA" id="ARBA00022692"/>
    </source>
</evidence>
<feature type="transmembrane region" description="Helical" evidence="7">
    <location>
        <begin position="182"/>
        <end position="204"/>
    </location>
</feature>
<feature type="transmembrane region" description="Helical" evidence="7">
    <location>
        <begin position="49"/>
        <end position="69"/>
    </location>
</feature>
<dbReference type="AlphaFoldDB" id="D0KYA2"/>
<evidence type="ECO:0000256" key="3">
    <source>
        <dbReference type="ARBA" id="ARBA00022475"/>
    </source>
</evidence>
<reference evidence="8 9" key="1">
    <citation type="submission" date="2009-10" db="EMBL/GenBank/DDBJ databases">
        <title>Complete sequence of Halothiobacillus neapolitanus c2.</title>
        <authorList>
            <consortium name="US DOE Joint Genome Institute"/>
            <person name="Lucas S."/>
            <person name="Copeland A."/>
            <person name="Lapidus A."/>
            <person name="Glavina del Rio T."/>
            <person name="Tice H."/>
            <person name="Bruce D."/>
            <person name="Goodwin L."/>
            <person name="Pitluck S."/>
            <person name="Davenport K."/>
            <person name="Brettin T."/>
            <person name="Detter J.C."/>
            <person name="Han C."/>
            <person name="Tapia R."/>
            <person name="Larimer F."/>
            <person name="Land M."/>
            <person name="Hauser L."/>
            <person name="Kyrpides N."/>
            <person name="Mikhailova N."/>
            <person name="Kerfeld C."/>
            <person name="Cannon G."/>
            <person name="Heinhort S."/>
        </authorList>
    </citation>
    <scope>NUCLEOTIDE SEQUENCE [LARGE SCALE GENOMIC DNA]</scope>
    <source>
        <strain evidence="9">ATCC 23641 / c2</strain>
    </source>
</reference>
<dbReference type="STRING" id="555778.Hneap_0571"/>
<dbReference type="GO" id="GO:0005886">
    <property type="term" value="C:plasma membrane"/>
    <property type="evidence" value="ECO:0007669"/>
    <property type="project" value="UniProtKB-SubCell"/>
</dbReference>
<keyword evidence="9" id="KW-1185">Reference proteome</keyword>
<evidence type="ECO:0000256" key="7">
    <source>
        <dbReference type="RuleBase" id="RU362048"/>
    </source>
</evidence>
<dbReference type="EMBL" id="CP001801">
    <property type="protein sequence ID" value="ACX95425.1"/>
    <property type="molecule type" value="Genomic_DNA"/>
</dbReference>
<dbReference type="Pfam" id="PF01914">
    <property type="entry name" value="MarC"/>
    <property type="match status" value="1"/>
</dbReference>
<keyword evidence="3" id="KW-1003">Cell membrane</keyword>
<dbReference type="PANTHER" id="PTHR33508:SF1">
    <property type="entry name" value="UPF0056 MEMBRANE PROTEIN YHCE"/>
    <property type="match status" value="1"/>
</dbReference>
<evidence type="ECO:0000313" key="8">
    <source>
        <dbReference type="EMBL" id="ACX95425.1"/>
    </source>
</evidence>
<name>D0KYA2_HALNC</name>
<sequence>MPDLMHHALTAFMAFLAMMNPVANAVIFLGLTADMGLATTRHVAWRAVRTAFFIVLTFALFGPLVFSLFGITLPALRVAGGVLIALVGFRMLHGENSRVSHPKQIPSESGSEVDSSQNDIAITPLAIPVLAGPGTIATAMSYSPSGHWMQTGATILMFTLICALTFYAFVFSERILARIGRGGVAVITRLMGLILAVIGVQMLLDGLHQSGVFG</sequence>
<dbReference type="Proteomes" id="UP000009102">
    <property type="component" value="Chromosome"/>
</dbReference>
<dbReference type="PANTHER" id="PTHR33508">
    <property type="entry name" value="UPF0056 MEMBRANE PROTEIN YHCE"/>
    <property type="match status" value="1"/>
</dbReference>
<dbReference type="InterPro" id="IPR002771">
    <property type="entry name" value="Multi_antbiot-R_MarC"/>
</dbReference>
<accession>D0KYA2</accession>
<dbReference type="OrthoDB" id="21094at2"/>
<feature type="transmembrane region" description="Helical" evidence="7">
    <location>
        <begin position="148"/>
        <end position="170"/>
    </location>
</feature>
<comment type="subcellular location">
    <subcellularLocation>
        <location evidence="7">Cell inner membrane</location>
        <topology evidence="7">Multi-pass membrane protein</topology>
    </subcellularLocation>
    <subcellularLocation>
        <location evidence="1">Cell membrane</location>
        <topology evidence="1">Multi-pass membrane protein</topology>
    </subcellularLocation>
</comment>
<comment type="caution">
    <text evidence="7">Lacks conserved residue(s) required for the propagation of feature annotation.</text>
</comment>
<dbReference type="NCBIfam" id="TIGR00427">
    <property type="entry name" value="NAAT family transporter"/>
    <property type="match status" value="1"/>
</dbReference>
<evidence type="ECO:0000256" key="6">
    <source>
        <dbReference type="ARBA" id="ARBA00023136"/>
    </source>
</evidence>
<protein>
    <recommendedName>
        <fullName evidence="7">UPF0056 inner membrane protein</fullName>
    </recommendedName>
</protein>
<dbReference type="HOGENOM" id="CLU_079909_2_1_6"/>
<dbReference type="eggNOG" id="COG2095">
    <property type="taxonomic scope" value="Bacteria"/>
</dbReference>
<evidence type="ECO:0000256" key="1">
    <source>
        <dbReference type="ARBA" id="ARBA00004651"/>
    </source>
</evidence>
<organism evidence="8 9">
    <name type="scientific">Halothiobacillus neapolitanus (strain ATCC 23641 / DSM 15147 / CIP 104769 / NCIMB 8539 / c2)</name>
    <name type="common">Thiobacillus neapolitanus</name>
    <dbReference type="NCBI Taxonomy" id="555778"/>
    <lineage>
        <taxon>Bacteria</taxon>
        <taxon>Pseudomonadati</taxon>
        <taxon>Pseudomonadota</taxon>
        <taxon>Gammaproteobacteria</taxon>
        <taxon>Chromatiales</taxon>
        <taxon>Halothiobacillaceae</taxon>
        <taxon>Halothiobacillus</taxon>
    </lineage>
</organism>
<dbReference type="RefSeq" id="WP_012823461.1">
    <property type="nucleotide sequence ID" value="NC_013422.1"/>
</dbReference>
<dbReference type="KEGG" id="hna:Hneap_0571"/>
<evidence type="ECO:0000313" key="9">
    <source>
        <dbReference type="Proteomes" id="UP000009102"/>
    </source>
</evidence>
<comment type="similarity">
    <text evidence="2 7">Belongs to the UPF0056 (MarC) family.</text>
</comment>
<evidence type="ECO:0000256" key="5">
    <source>
        <dbReference type="ARBA" id="ARBA00022989"/>
    </source>
</evidence>
<keyword evidence="6 7" id="KW-0472">Membrane</keyword>
<keyword evidence="4 7" id="KW-0812">Transmembrane</keyword>
<keyword evidence="5 7" id="KW-1133">Transmembrane helix</keyword>
<gene>
    <name evidence="8" type="ordered locus">Hneap_0571</name>
</gene>
<evidence type="ECO:0000256" key="2">
    <source>
        <dbReference type="ARBA" id="ARBA00009784"/>
    </source>
</evidence>
<proteinExistence type="inferred from homology"/>